<dbReference type="PROSITE" id="PS51257">
    <property type="entry name" value="PROKAR_LIPOPROTEIN"/>
    <property type="match status" value="1"/>
</dbReference>
<gene>
    <name evidence="1" type="ORF">JIG36_03015</name>
</gene>
<dbReference type="InterPro" id="IPR046172">
    <property type="entry name" value="DUF6174"/>
</dbReference>
<comment type="caution">
    <text evidence="1">The sequence shown here is derived from an EMBL/GenBank/DDBJ whole genome shotgun (WGS) entry which is preliminary data.</text>
</comment>
<accession>A0ABS2A5F9</accession>
<dbReference type="Proteomes" id="UP000632138">
    <property type="component" value="Unassembled WGS sequence"/>
</dbReference>
<evidence type="ECO:0008006" key="3">
    <source>
        <dbReference type="Google" id="ProtNLM"/>
    </source>
</evidence>
<proteinExistence type="predicted"/>
<dbReference type="RefSeq" id="WP_203374406.1">
    <property type="nucleotide sequence ID" value="NZ_JAENHP010000001.1"/>
</dbReference>
<dbReference type="Pfam" id="PF19671">
    <property type="entry name" value="DUF6174"/>
    <property type="match status" value="1"/>
</dbReference>
<reference evidence="1 2" key="1">
    <citation type="submission" date="2021-01" db="EMBL/GenBank/DDBJ databases">
        <title>Actinoplanes sp. nov. LDG1-06 isolated from lichen.</title>
        <authorList>
            <person name="Saeng-In P."/>
            <person name="Phongsopitanun W."/>
            <person name="Kanchanasin P."/>
            <person name="Yuki M."/>
            <person name="Kudo T."/>
            <person name="Ohkuma M."/>
            <person name="Tanasupawat S."/>
        </authorList>
    </citation>
    <scope>NUCLEOTIDE SEQUENCE [LARGE SCALE GENOMIC DNA]</scope>
    <source>
        <strain evidence="1 2">LDG1-06</strain>
    </source>
</reference>
<organism evidence="1 2">
    <name type="scientific">Paractinoplanes ovalisporus</name>
    <dbReference type="NCBI Taxonomy" id="2810368"/>
    <lineage>
        <taxon>Bacteria</taxon>
        <taxon>Bacillati</taxon>
        <taxon>Actinomycetota</taxon>
        <taxon>Actinomycetes</taxon>
        <taxon>Micromonosporales</taxon>
        <taxon>Micromonosporaceae</taxon>
        <taxon>Paractinoplanes</taxon>
    </lineage>
</organism>
<keyword evidence="2" id="KW-1185">Reference proteome</keyword>
<sequence>MAFSVRLGASPVRRWAAAAATVAVLAGCGGRAEPAAPVAWTEPAAYTYVLESSCGERALIGRFRITVEKGAVAGAVGLDEPGRQMVETGRSEPIPSVGMLIDQLNDARVAGAHEADLETGADGVPTRITIDPEKNAVDDESCYAISDLTPKAG</sequence>
<dbReference type="EMBL" id="JAENHP010000001">
    <property type="protein sequence ID" value="MBM2614524.1"/>
    <property type="molecule type" value="Genomic_DNA"/>
</dbReference>
<name>A0ABS2A5F9_9ACTN</name>
<protein>
    <recommendedName>
        <fullName evidence="3">Lipoprotein</fullName>
    </recommendedName>
</protein>
<evidence type="ECO:0000313" key="2">
    <source>
        <dbReference type="Proteomes" id="UP000632138"/>
    </source>
</evidence>
<evidence type="ECO:0000313" key="1">
    <source>
        <dbReference type="EMBL" id="MBM2614524.1"/>
    </source>
</evidence>